<dbReference type="PROSITE" id="PS51112">
    <property type="entry name" value="AMMECR1"/>
    <property type="match status" value="1"/>
</dbReference>
<gene>
    <name evidence="2" type="primary">amrA</name>
    <name evidence="2" type="ORF">K8U80_09775</name>
</gene>
<reference evidence="2" key="2">
    <citation type="submission" date="2021-09" db="EMBL/GenBank/DDBJ databases">
        <authorList>
            <person name="Gilroy R."/>
        </authorList>
    </citation>
    <scope>NUCLEOTIDE SEQUENCE</scope>
    <source>
        <strain evidence="2">ChiGjej2B2-7701</strain>
    </source>
</reference>
<dbReference type="InterPro" id="IPR023473">
    <property type="entry name" value="AMMECR1"/>
</dbReference>
<dbReference type="InterPro" id="IPR027485">
    <property type="entry name" value="AMMECR1_N"/>
</dbReference>
<organism evidence="2 3">
    <name type="scientific">Collinsella ihumii</name>
    <dbReference type="NCBI Taxonomy" id="1720204"/>
    <lineage>
        <taxon>Bacteria</taxon>
        <taxon>Bacillati</taxon>
        <taxon>Actinomycetota</taxon>
        <taxon>Coriobacteriia</taxon>
        <taxon>Coriobacteriales</taxon>
        <taxon>Coriobacteriaceae</taxon>
        <taxon>Collinsella</taxon>
    </lineage>
</organism>
<dbReference type="CDD" id="cd07951">
    <property type="entry name" value="ED_3B_N_AMMECR1"/>
    <property type="match status" value="1"/>
</dbReference>
<dbReference type="Pfam" id="PF01871">
    <property type="entry name" value="AMMECR1"/>
    <property type="match status" value="1"/>
</dbReference>
<dbReference type="SUPFAM" id="SSF143447">
    <property type="entry name" value="AMMECR1-like"/>
    <property type="match status" value="1"/>
</dbReference>
<dbReference type="NCBIfam" id="TIGR04335">
    <property type="entry name" value="AmmeMemoSam_A"/>
    <property type="match status" value="1"/>
</dbReference>
<dbReference type="InterPro" id="IPR004183">
    <property type="entry name" value="Xdiol_dOase_suB"/>
</dbReference>
<comment type="caution">
    <text evidence="2">The sequence shown here is derived from an EMBL/GenBank/DDBJ whole genome shotgun (WGS) entry which is preliminary data.</text>
</comment>
<dbReference type="EMBL" id="DYVF01000058">
    <property type="protein sequence ID" value="HJG31662.1"/>
    <property type="molecule type" value="Genomic_DNA"/>
</dbReference>
<evidence type="ECO:0000313" key="3">
    <source>
        <dbReference type="Proteomes" id="UP000746751"/>
    </source>
</evidence>
<dbReference type="PANTHER" id="PTHR13016">
    <property type="entry name" value="AMMECR1 HOMOLOG"/>
    <property type="match status" value="1"/>
</dbReference>
<sequence length="484" mass="52077">MSICAAFAVPHPPLIVPGVGHGREAGIQATVDAYREVARRVAEIAPDTIVLSSPHSTSYLDYLHISGGSGAAGTFAQFGDRADGSRVAYDRELVDALCEAADACGLAAGTAGERDPELDWGVLVPLHFIQEEYARRRDAGDDLPTYRLVRIGLSGLSPRDHYRLGQLVQRVSDTLGRRCVYVASGDLSHKLAEDGPYGYAPDGPAFDELVCHAFEEGDFLALMTADRGMCERAAECGLRSFQIMAGALDRTSIRPELLSYEGPFGVGYGIAAFTPTGAGGSDASRAIGDRYEAWHAADMDRRRRAESPWVQLARYSLESYVRDGRRIDPNRNLPADLAGALPDELFSTRAGAFVSLKMNGQLRGCIGTILPVRDSLAEEICANAISAGCRDPRFSPVEEDELAELVYDVDVLSEPEAIAGPDELDPARYGVIVSASRGRRGLLLPDLDGIDTVAEQIGIAARKGGIDPDDPSITLERFTVTRHV</sequence>
<name>A0A921LS25_9ACTN</name>
<proteinExistence type="predicted"/>
<dbReference type="InterPro" id="IPR036071">
    <property type="entry name" value="AMMECR1_dom_sf"/>
</dbReference>
<dbReference type="GO" id="GO:0008198">
    <property type="term" value="F:ferrous iron binding"/>
    <property type="evidence" value="ECO:0007669"/>
    <property type="project" value="InterPro"/>
</dbReference>
<dbReference type="Pfam" id="PF02900">
    <property type="entry name" value="LigB"/>
    <property type="match status" value="1"/>
</dbReference>
<reference evidence="2" key="1">
    <citation type="journal article" date="2021" name="PeerJ">
        <title>Extensive microbial diversity within the chicken gut microbiome revealed by metagenomics and culture.</title>
        <authorList>
            <person name="Gilroy R."/>
            <person name="Ravi A."/>
            <person name="Getino M."/>
            <person name="Pursley I."/>
            <person name="Horton D.L."/>
            <person name="Alikhan N.F."/>
            <person name="Baker D."/>
            <person name="Gharbi K."/>
            <person name="Hall N."/>
            <person name="Watson M."/>
            <person name="Adriaenssens E.M."/>
            <person name="Foster-Nyarko E."/>
            <person name="Jarju S."/>
            <person name="Secka A."/>
            <person name="Antonio M."/>
            <person name="Oren A."/>
            <person name="Chaudhuri R.R."/>
            <person name="La Ragione R."/>
            <person name="Hildebrand F."/>
            <person name="Pallen M.J."/>
        </authorList>
    </citation>
    <scope>NUCLEOTIDE SEQUENCE</scope>
    <source>
        <strain evidence="2">ChiGjej2B2-7701</strain>
    </source>
</reference>
<feature type="domain" description="AMMECR1" evidence="1">
    <location>
        <begin position="304"/>
        <end position="484"/>
    </location>
</feature>
<dbReference type="Gene3D" id="3.30.700.20">
    <property type="entry name" value="Hypothetical protein ph0010, domain 1"/>
    <property type="match status" value="1"/>
</dbReference>
<dbReference type="AlphaFoldDB" id="A0A921LS25"/>
<dbReference type="InterPro" id="IPR027623">
    <property type="entry name" value="AmmeMemoSam_A"/>
</dbReference>
<dbReference type="PANTHER" id="PTHR13016:SF0">
    <property type="entry name" value="AMME SYNDROME CANDIDATE GENE 1 PROTEIN"/>
    <property type="match status" value="1"/>
</dbReference>
<dbReference type="InterPro" id="IPR002733">
    <property type="entry name" value="AMMECR1_domain"/>
</dbReference>
<dbReference type="Proteomes" id="UP000746751">
    <property type="component" value="Unassembled WGS sequence"/>
</dbReference>
<protein>
    <submittedName>
        <fullName evidence="2">AmmeMemoRadiSam system protein A</fullName>
    </submittedName>
</protein>
<dbReference type="SUPFAM" id="SSF53213">
    <property type="entry name" value="LigB-like"/>
    <property type="match status" value="1"/>
</dbReference>
<evidence type="ECO:0000313" key="2">
    <source>
        <dbReference type="EMBL" id="HJG31662.1"/>
    </source>
</evidence>
<dbReference type="GO" id="GO:0016702">
    <property type="term" value="F:oxidoreductase activity, acting on single donors with incorporation of molecular oxygen, incorporation of two atoms of oxygen"/>
    <property type="evidence" value="ECO:0007669"/>
    <property type="project" value="UniProtKB-ARBA"/>
</dbReference>
<accession>A0A921LS25</accession>
<dbReference type="Gene3D" id="3.40.830.10">
    <property type="entry name" value="LigB-like"/>
    <property type="match status" value="1"/>
</dbReference>
<evidence type="ECO:0000259" key="1">
    <source>
        <dbReference type="PROSITE" id="PS51112"/>
    </source>
</evidence>